<dbReference type="InterPro" id="IPR002104">
    <property type="entry name" value="Integrase_catalytic"/>
</dbReference>
<keyword evidence="7" id="KW-1185">Reference proteome</keyword>
<feature type="domain" description="Tyr recombinase" evidence="5">
    <location>
        <begin position="100"/>
        <end position="298"/>
    </location>
</feature>
<evidence type="ECO:0000259" key="5">
    <source>
        <dbReference type="PROSITE" id="PS51898"/>
    </source>
</evidence>
<proteinExistence type="inferred from homology"/>
<evidence type="ECO:0000256" key="2">
    <source>
        <dbReference type="ARBA" id="ARBA00022908"/>
    </source>
</evidence>
<dbReference type="Pfam" id="PF00589">
    <property type="entry name" value="Phage_integrase"/>
    <property type="match status" value="1"/>
</dbReference>
<evidence type="ECO:0000256" key="4">
    <source>
        <dbReference type="ARBA" id="ARBA00023172"/>
    </source>
</evidence>
<evidence type="ECO:0000313" key="7">
    <source>
        <dbReference type="Proteomes" id="UP001597405"/>
    </source>
</evidence>
<keyword evidence="3" id="KW-0238">DNA-binding</keyword>
<protein>
    <submittedName>
        <fullName evidence="6">Tyrosine-type recombinase/integrase</fullName>
    </submittedName>
</protein>
<name>A0ABW4UH63_9HYPH</name>
<comment type="caution">
    <text evidence="6">The sequence shown here is derived from an EMBL/GenBank/DDBJ whole genome shotgun (WGS) entry which is preliminary data.</text>
</comment>
<dbReference type="Gene3D" id="1.10.443.10">
    <property type="entry name" value="Intergrase catalytic core"/>
    <property type="match status" value="1"/>
</dbReference>
<evidence type="ECO:0000313" key="6">
    <source>
        <dbReference type="EMBL" id="MFD1985522.1"/>
    </source>
</evidence>
<dbReference type="InterPro" id="IPR050090">
    <property type="entry name" value="Tyrosine_recombinase_XerCD"/>
</dbReference>
<keyword evidence="4" id="KW-0233">DNA recombination</keyword>
<dbReference type="SUPFAM" id="SSF56349">
    <property type="entry name" value="DNA breaking-rejoining enzymes"/>
    <property type="match status" value="1"/>
</dbReference>
<dbReference type="InterPro" id="IPR011010">
    <property type="entry name" value="DNA_brk_join_enz"/>
</dbReference>
<accession>A0ABW4UH63</accession>
<evidence type="ECO:0000256" key="1">
    <source>
        <dbReference type="ARBA" id="ARBA00008857"/>
    </source>
</evidence>
<dbReference type="InterPro" id="IPR013762">
    <property type="entry name" value="Integrase-like_cat_sf"/>
</dbReference>
<dbReference type="PANTHER" id="PTHR30349">
    <property type="entry name" value="PHAGE INTEGRASE-RELATED"/>
    <property type="match status" value="1"/>
</dbReference>
<organism evidence="6 7">
    <name type="scientific">Mesorhizobium newzealandense</name>
    <dbReference type="NCBI Taxonomy" id="1300302"/>
    <lineage>
        <taxon>Bacteria</taxon>
        <taxon>Pseudomonadati</taxon>
        <taxon>Pseudomonadota</taxon>
        <taxon>Alphaproteobacteria</taxon>
        <taxon>Hyphomicrobiales</taxon>
        <taxon>Phyllobacteriaceae</taxon>
        <taxon>Mesorhizobium</taxon>
    </lineage>
</organism>
<dbReference type="EMBL" id="JBHUGZ010000016">
    <property type="protein sequence ID" value="MFD1985522.1"/>
    <property type="molecule type" value="Genomic_DNA"/>
</dbReference>
<dbReference type="PROSITE" id="PS51898">
    <property type="entry name" value="TYR_RECOMBINASE"/>
    <property type="match status" value="1"/>
</dbReference>
<sequence>MSTLRQAVQDYIEMRRGLGFKLREAGRGLFDFVTILEANDTPYITTELALAWAQRPSHAQPSHWARRLGHVRVFARHRAAADPRTQIPPDGLLPFRPKRARPYLYSKEDIQRLLSAALEMPCRYTRCMLRPWTYYCLFGLLSVSGLRLGEARNLKLSDIDFDAAVLTIRGTKFGKSRLVPMHASTSTVLQDYLKRRRQHCAAQAASPYLFTSQLGNRLDVGDIHRTFYALSRQIGLRGATAIDTARACMTCGMCSRRTRWCGGTKPSRIPSGSCPFCPLISAMSTWPIPNGTSAVHPN</sequence>
<comment type="similarity">
    <text evidence="1">Belongs to the 'phage' integrase family.</text>
</comment>
<gene>
    <name evidence="6" type="ORF">ACFSOZ_23865</name>
</gene>
<dbReference type="RefSeq" id="WP_379101904.1">
    <property type="nucleotide sequence ID" value="NZ_JBHUGZ010000016.1"/>
</dbReference>
<keyword evidence="2" id="KW-0229">DNA integration</keyword>
<reference evidence="7" key="1">
    <citation type="journal article" date="2019" name="Int. J. Syst. Evol. Microbiol.">
        <title>The Global Catalogue of Microorganisms (GCM) 10K type strain sequencing project: providing services to taxonomists for standard genome sequencing and annotation.</title>
        <authorList>
            <consortium name="The Broad Institute Genomics Platform"/>
            <consortium name="The Broad Institute Genome Sequencing Center for Infectious Disease"/>
            <person name="Wu L."/>
            <person name="Ma J."/>
        </authorList>
    </citation>
    <scope>NUCLEOTIDE SEQUENCE [LARGE SCALE GENOMIC DNA]</scope>
    <source>
        <strain evidence="7">CGMCC 1.16225</strain>
    </source>
</reference>
<dbReference type="PANTHER" id="PTHR30349:SF41">
    <property type="entry name" value="INTEGRASE_RECOMBINASE PROTEIN MJ0367-RELATED"/>
    <property type="match status" value="1"/>
</dbReference>
<evidence type="ECO:0000256" key="3">
    <source>
        <dbReference type="ARBA" id="ARBA00023125"/>
    </source>
</evidence>
<dbReference type="Proteomes" id="UP001597405">
    <property type="component" value="Unassembled WGS sequence"/>
</dbReference>